<name>A0A0V1I6K6_9BILA</name>
<dbReference type="Proteomes" id="UP000055024">
    <property type="component" value="Unassembled WGS sequence"/>
</dbReference>
<keyword evidence="2" id="KW-1185">Reference proteome</keyword>
<sequence>MPIGCQCRLANAHLAWTSGGHGGGGGGGGVFFQPATMNDRLTCW</sequence>
<dbReference type="AlphaFoldDB" id="A0A0V1I6K6"/>
<proteinExistence type="predicted"/>
<evidence type="ECO:0000313" key="1">
    <source>
        <dbReference type="EMBL" id="KRZ17541.1"/>
    </source>
</evidence>
<protein>
    <submittedName>
        <fullName evidence="1">Uncharacterized protein</fullName>
    </submittedName>
</protein>
<comment type="caution">
    <text evidence="1">The sequence shown here is derived from an EMBL/GenBank/DDBJ whole genome shotgun (WGS) entry which is preliminary data.</text>
</comment>
<gene>
    <name evidence="1" type="ORF">T11_7728</name>
</gene>
<organism evidence="1 2">
    <name type="scientific">Trichinella zimbabwensis</name>
    <dbReference type="NCBI Taxonomy" id="268475"/>
    <lineage>
        <taxon>Eukaryota</taxon>
        <taxon>Metazoa</taxon>
        <taxon>Ecdysozoa</taxon>
        <taxon>Nematoda</taxon>
        <taxon>Enoplea</taxon>
        <taxon>Dorylaimia</taxon>
        <taxon>Trichinellida</taxon>
        <taxon>Trichinellidae</taxon>
        <taxon>Trichinella</taxon>
    </lineage>
</organism>
<dbReference type="EMBL" id="JYDP01000006">
    <property type="protein sequence ID" value="KRZ17541.1"/>
    <property type="molecule type" value="Genomic_DNA"/>
</dbReference>
<evidence type="ECO:0000313" key="2">
    <source>
        <dbReference type="Proteomes" id="UP000055024"/>
    </source>
</evidence>
<reference evidence="1 2" key="1">
    <citation type="submission" date="2015-01" db="EMBL/GenBank/DDBJ databases">
        <title>Evolution of Trichinella species and genotypes.</title>
        <authorList>
            <person name="Korhonen P.K."/>
            <person name="Edoardo P."/>
            <person name="Giuseppe L.R."/>
            <person name="Gasser R.B."/>
        </authorList>
    </citation>
    <scope>NUCLEOTIDE SEQUENCE [LARGE SCALE GENOMIC DNA]</scope>
    <source>
        <strain evidence="1">ISS1029</strain>
    </source>
</reference>
<accession>A0A0V1I6K6</accession>